<dbReference type="InterPro" id="IPR010979">
    <property type="entry name" value="Ribosomal_uS13-like_H2TH"/>
</dbReference>
<dbReference type="InterPro" id="IPR035937">
    <property type="entry name" value="FPG_N"/>
</dbReference>
<evidence type="ECO:0000256" key="8">
    <source>
        <dbReference type="ARBA" id="ARBA00022833"/>
    </source>
</evidence>
<dbReference type="SUPFAM" id="SSF57716">
    <property type="entry name" value="Glucocorticoid receptor-like (DNA-binding domain)"/>
    <property type="match status" value="1"/>
</dbReference>
<keyword evidence="4 15" id="KW-0479">Metal-binding</keyword>
<dbReference type="InterPro" id="IPR015886">
    <property type="entry name" value="H2TH_FPG"/>
</dbReference>
<evidence type="ECO:0000256" key="12">
    <source>
        <dbReference type="ARBA" id="ARBA00023268"/>
    </source>
</evidence>
<evidence type="ECO:0000256" key="2">
    <source>
        <dbReference type="ARBA" id="ARBA00009409"/>
    </source>
</evidence>
<comment type="catalytic activity">
    <reaction evidence="1 15">
        <text>Hydrolysis of DNA containing ring-opened 7-methylguanine residues, releasing 2,6-diamino-4-hydroxy-5-(N-methyl)formamidopyrimidine.</text>
        <dbReference type="EC" id="3.2.2.23"/>
    </reaction>
</comment>
<feature type="active site" description="Proton donor" evidence="15">
    <location>
        <position position="3"/>
    </location>
</feature>
<evidence type="ECO:0000313" key="18">
    <source>
        <dbReference type="EMBL" id="KPJ54311.1"/>
    </source>
</evidence>
<feature type="binding site" evidence="15">
    <location>
        <position position="154"/>
    </location>
    <ligand>
        <name>DNA</name>
        <dbReference type="ChEBI" id="CHEBI:16991"/>
    </ligand>
</feature>
<comment type="caution">
    <text evidence="15">Lacks conserved residue(s) required for the propagation of feature annotation.</text>
</comment>
<dbReference type="AlphaFoldDB" id="A0A0S7WVX8"/>
<dbReference type="PROSITE" id="PS51068">
    <property type="entry name" value="FPG_CAT"/>
    <property type="match status" value="1"/>
</dbReference>
<sequence>MPEMPEVETILMDLKPLLAGRRIVSADCADPSAIKMPGAHGEFCRRVAGTTIVDLHRIAKYLILRLDTGDEIVLHLRMTGRLVYDPDGEQPATRERVALKLDGGGTLRFVDLRRLGTLHLVRDARRLPAIEALGPDPLAPRFTARRLRRLLRGRRSRIKPLLMDQRFLAGLGNIYANEALHCAGIRPTRRAHTITMDEARRLHRAVRRVLRKGVMHGGASTRTYRRPDGSVGRFQEAFEVYDRAGAPCPTCGEPIKRIMVAGRGTFYCSRCQR</sequence>
<keyword evidence="7 15" id="KW-0378">Hydrolase</keyword>
<dbReference type="GO" id="GO:0006284">
    <property type="term" value="P:base-excision repair"/>
    <property type="evidence" value="ECO:0007669"/>
    <property type="project" value="InterPro"/>
</dbReference>
<evidence type="ECO:0000256" key="10">
    <source>
        <dbReference type="ARBA" id="ARBA00023204"/>
    </source>
</evidence>
<dbReference type="Gene3D" id="3.20.190.10">
    <property type="entry name" value="MutM-like, N-terminal"/>
    <property type="match status" value="1"/>
</dbReference>
<dbReference type="HAMAP" id="MF_00103">
    <property type="entry name" value="Fapy_DNA_glycosyl"/>
    <property type="match status" value="1"/>
</dbReference>
<dbReference type="EC" id="4.2.99.18" evidence="15"/>
<dbReference type="PANTHER" id="PTHR22993:SF9">
    <property type="entry name" value="FORMAMIDOPYRIMIDINE-DNA GLYCOSYLASE"/>
    <property type="match status" value="1"/>
</dbReference>
<evidence type="ECO:0000256" key="5">
    <source>
        <dbReference type="ARBA" id="ARBA00022763"/>
    </source>
</evidence>
<evidence type="ECO:0000256" key="14">
    <source>
        <dbReference type="ARBA" id="ARBA00044632"/>
    </source>
</evidence>
<dbReference type="GO" id="GO:0140078">
    <property type="term" value="F:class I DNA-(apurinic or apyrimidinic site) endonuclease activity"/>
    <property type="evidence" value="ECO:0007669"/>
    <property type="project" value="UniProtKB-EC"/>
</dbReference>
<dbReference type="GO" id="GO:0003684">
    <property type="term" value="F:damaged DNA binding"/>
    <property type="evidence" value="ECO:0007669"/>
    <property type="project" value="InterPro"/>
</dbReference>
<keyword evidence="9 15" id="KW-0238">DNA-binding</keyword>
<dbReference type="InterPro" id="IPR000214">
    <property type="entry name" value="Znf_DNA_glyclase/AP_lyase"/>
</dbReference>
<evidence type="ECO:0000256" key="4">
    <source>
        <dbReference type="ARBA" id="ARBA00022723"/>
    </source>
</evidence>
<evidence type="ECO:0000256" key="9">
    <source>
        <dbReference type="ARBA" id="ARBA00023125"/>
    </source>
</evidence>
<comment type="cofactor">
    <cofactor evidence="15">
        <name>Zn(2+)</name>
        <dbReference type="ChEBI" id="CHEBI:29105"/>
    </cofactor>
    <text evidence="15">Binds 1 zinc ion per subunit.</text>
</comment>
<gene>
    <name evidence="15" type="primary">mutM</name>
    <name evidence="15" type="synonym">fpg</name>
    <name evidence="18" type="ORF">AMJ39_00770</name>
</gene>
<keyword evidence="11 15" id="KW-0456">Lyase</keyword>
<keyword evidence="13 15" id="KW-0326">Glycosidase</keyword>
<dbReference type="EMBL" id="LIZS01000004">
    <property type="protein sequence ID" value="KPJ54311.1"/>
    <property type="molecule type" value="Genomic_DNA"/>
</dbReference>
<dbReference type="EC" id="3.2.2.23" evidence="15"/>
<comment type="catalytic activity">
    <reaction evidence="14 15">
        <text>2'-deoxyribonucleotide-(2'-deoxyribose 5'-phosphate)-2'-deoxyribonucleotide-DNA = a 3'-end 2'-deoxyribonucleotide-(2,3-dehydro-2,3-deoxyribose 5'-phosphate)-DNA + a 5'-end 5'-phospho-2'-deoxyribonucleoside-DNA + H(+)</text>
        <dbReference type="Rhea" id="RHEA:66592"/>
        <dbReference type="Rhea" id="RHEA-COMP:13180"/>
        <dbReference type="Rhea" id="RHEA-COMP:16897"/>
        <dbReference type="Rhea" id="RHEA-COMP:17067"/>
        <dbReference type="ChEBI" id="CHEBI:15378"/>
        <dbReference type="ChEBI" id="CHEBI:136412"/>
        <dbReference type="ChEBI" id="CHEBI:157695"/>
        <dbReference type="ChEBI" id="CHEBI:167181"/>
        <dbReference type="EC" id="4.2.99.18"/>
    </reaction>
</comment>
<dbReference type="InterPro" id="IPR020629">
    <property type="entry name" value="FPG_Glyclase"/>
</dbReference>
<feature type="active site" description="Schiff-base intermediate with DNA" evidence="15">
    <location>
        <position position="2"/>
    </location>
</feature>
<evidence type="ECO:0000259" key="16">
    <source>
        <dbReference type="PROSITE" id="PS51066"/>
    </source>
</evidence>
<keyword evidence="12 15" id="KW-0511">Multifunctional enzyme</keyword>
<evidence type="ECO:0000256" key="15">
    <source>
        <dbReference type="HAMAP-Rule" id="MF_00103"/>
    </source>
</evidence>
<comment type="similarity">
    <text evidence="2 15">Belongs to the FPG family.</text>
</comment>
<evidence type="ECO:0000256" key="1">
    <source>
        <dbReference type="ARBA" id="ARBA00001668"/>
    </source>
</evidence>
<evidence type="ECO:0000256" key="11">
    <source>
        <dbReference type="ARBA" id="ARBA00023239"/>
    </source>
</evidence>
<comment type="subunit">
    <text evidence="3 15">Monomer.</text>
</comment>
<dbReference type="SUPFAM" id="SSF81624">
    <property type="entry name" value="N-terminal domain of MutM-like DNA repair proteins"/>
    <property type="match status" value="1"/>
</dbReference>
<reference evidence="18 19" key="1">
    <citation type="journal article" date="2015" name="Microbiome">
        <title>Genomic resolution of linkages in carbon, nitrogen, and sulfur cycling among widespread estuary sediment bacteria.</title>
        <authorList>
            <person name="Baker B.J."/>
            <person name="Lazar C.S."/>
            <person name="Teske A.P."/>
            <person name="Dick G.J."/>
        </authorList>
    </citation>
    <scope>NUCLEOTIDE SEQUENCE [LARGE SCALE GENOMIC DNA]</scope>
    <source>
        <strain evidence="18">DG_24</strain>
    </source>
</reference>
<feature type="active site" description="Proton donor; for beta-elimination activity" evidence="15">
    <location>
        <position position="60"/>
    </location>
</feature>
<dbReference type="InterPro" id="IPR012319">
    <property type="entry name" value="FPG_cat"/>
</dbReference>
<dbReference type="InterPro" id="IPR010663">
    <property type="entry name" value="Znf_FPG/IleRS"/>
</dbReference>
<dbReference type="Gene3D" id="1.10.8.50">
    <property type="match status" value="1"/>
</dbReference>
<dbReference type="NCBIfam" id="TIGR00577">
    <property type="entry name" value="fpg"/>
    <property type="match status" value="1"/>
</dbReference>
<dbReference type="GO" id="GO:0008270">
    <property type="term" value="F:zinc ion binding"/>
    <property type="evidence" value="ECO:0007669"/>
    <property type="project" value="UniProtKB-UniRule"/>
</dbReference>
<comment type="function">
    <text evidence="15">Involved in base excision repair of DNA damaged by oxidation or by mutagenic agents. Acts as DNA glycosylase that recognizes and removes damaged bases. Has a preference for oxidized purines, such as 7,8-dihydro-8-oxoguanine (8-oxoG). Has AP (apurinic/apyrimidinic) lyase activity and introduces nicks in the DNA strand. Cleaves the DNA backbone by beta-delta elimination to generate a single-strand break at the site of the removed base with both 3'- and 5'-phosphates.</text>
</comment>
<dbReference type="InterPro" id="IPR015887">
    <property type="entry name" value="DNA_glyclase_Znf_dom_DNA_BS"/>
</dbReference>
<proteinExistence type="inferred from homology"/>
<comment type="caution">
    <text evidence="18">The sequence shown here is derived from an EMBL/GenBank/DDBJ whole genome shotgun (WGS) entry which is preliminary data.</text>
</comment>
<dbReference type="GO" id="GO:0034039">
    <property type="term" value="F:8-oxo-7,8-dihydroguanine DNA N-glycosylase activity"/>
    <property type="evidence" value="ECO:0007669"/>
    <property type="project" value="TreeGrafter"/>
</dbReference>
<dbReference type="SMART" id="SM01232">
    <property type="entry name" value="H2TH"/>
    <property type="match status" value="1"/>
</dbReference>
<dbReference type="CDD" id="cd08966">
    <property type="entry name" value="EcFpg-like_N"/>
    <property type="match status" value="1"/>
</dbReference>
<feature type="binding site" evidence="15">
    <location>
        <position position="113"/>
    </location>
    <ligand>
        <name>DNA</name>
        <dbReference type="ChEBI" id="CHEBI:16991"/>
    </ligand>
</feature>
<evidence type="ECO:0000256" key="3">
    <source>
        <dbReference type="ARBA" id="ARBA00011245"/>
    </source>
</evidence>
<organism evidence="18 19">
    <name type="scientific">candidate division TA06 bacterium DG_24</name>
    <dbReference type="NCBI Taxonomy" id="1703770"/>
    <lineage>
        <taxon>Bacteria</taxon>
        <taxon>Bacteria division TA06</taxon>
    </lineage>
</organism>
<dbReference type="FunFam" id="1.10.8.50:FF:000003">
    <property type="entry name" value="Formamidopyrimidine-DNA glycosylase"/>
    <property type="match status" value="1"/>
</dbReference>
<dbReference type="Pfam" id="PF01149">
    <property type="entry name" value="Fapy_DNA_glyco"/>
    <property type="match status" value="1"/>
</dbReference>
<accession>A0A0S7WVX8</accession>
<dbReference type="Proteomes" id="UP000052008">
    <property type="component" value="Unassembled WGS sequence"/>
</dbReference>
<evidence type="ECO:0000313" key="19">
    <source>
        <dbReference type="Proteomes" id="UP000052008"/>
    </source>
</evidence>
<feature type="domain" description="Formamidopyrimidine-DNA glycosylase catalytic" evidence="17">
    <location>
        <begin position="2"/>
        <end position="116"/>
    </location>
</feature>
<protein>
    <recommendedName>
        <fullName evidence="15">Formamidopyrimidine-DNA glycosylase</fullName>
        <shortName evidence="15">Fapy-DNA glycosylase</shortName>
        <ecNumber evidence="15">3.2.2.23</ecNumber>
    </recommendedName>
    <alternativeName>
        <fullName evidence="15">DNA-(apurinic or apyrimidinic site) lyase MutM</fullName>
        <shortName evidence="15">AP lyase MutM</shortName>
        <ecNumber evidence="15">4.2.99.18</ecNumber>
    </alternativeName>
</protein>
<feature type="domain" description="FPG-type" evidence="16">
    <location>
        <begin position="239"/>
        <end position="273"/>
    </location>
</feature>
<dbReference type="SUPFAM" id="SSF46946">
    <property type="entry name" value="S13-like H2TH domain"/>
    <property type="match status" value="1"/>
</dbReference>
<dbReference type="PROSITE" id="PS51066">
    <property type="entry name" value="ZF_FPG_2"/>
    <property type="match status" value="1"/>
</dbReference>
<name>A0A0S7WVX8_UNCT6</name>
<dbReference type="STRING" id="1703770.AMJ39_00770"/>
<keyword evidence="5 15" id="KW-0227">DNA damage</keyword>
<keyword evidence="8 15" id="KW-0862">Zinc</keyword>
<dbReference type="SMART" id="SM00898">
    <property type="entry name" value="Fapy_DNA_glyco"/>
    <property type="match status" value="1"/>
</dbReference>
<evidence type="ECO:0000259" key="17">
    <source>
        <dbReference type="PROSITE" id="PS51068"/>
    </source>
</evidence>
<dbReference type="NCBIfam" id="NF002211">
    <property type="entry name" value="PRK01103.1"/>
    <property type="match status" value="1"/>
</dbReference>
<keyword evidence="6 15" id="KW-0863">Zinc-finger</keyword>
<evidence type="ECO:0000256" key="13">
    <source>
        <dbReference type="ARBA" id="ARBA00023295"/>
    </source>
</evidence>
<evidence type="ECO:0000256" key="7">
    <source>
        <dbReference type="ARBA" id="ARBA00022801"/>
    </source>
</evidence>
<dbReference type="Pfam" id="PF06831">
    <property type="entry name" value="H2TH"/>
    <property type="match status" value="1"/>
</dbReference>
<dbReference type="PROSITE" id="PS01242">
    <property type="entry name" value="ZF_FPG_1"/>
    <property type="match status" value="1"/>
</dbReference>
<dbReference type="PANTHER" id="PTHR22993">
    <property type="entry name" value="FORMAMIDOPYRIMIDINE-DNA GLYCOSYLASE"/>
    <property type="match status" value="1"/>
</dbReference>
<feature type="active site" description="Proton donor; for delta-elimination activity" evidence="15">
    <location>
        <position position="263"/>
    </location>
</feature>
<dbReference type="PATRIC" id="fig|1703770.3.peg.226"/>
<dbReference type="Pfam" id="PF06827">
    <property type="entry name" value="zf-FPG_IleRS"/>
    <property type="match status" value="1"/>
</dbReference>
<keyword evidence="10 15" id="KW-0234">DNA repair</keyword>
<evidence type="ECO:0000256" key="6">
    <source>
        <dbReference type="ARBA" id="ARBA00022771"/>
    </source>
</evidence>